<dbReference type="SUPFAM" id="SSF54593">
    <property type="entry name" value="Glyoxalase/Bleomycin resistance protein/Dihydroxybiphenyl dioxygenase"/>
    <property type="match status" value="1"/>
</dbReference>
<dbReference type="AlphaFoldDB" id="A0A023BUT0"/>
<comment type="caution">
    <text evidence="2">The sequence shown here is derived from an EMBL/GenBank/DDBJ whole genome shotgun (WGS) entry which is preliminary data.</text>
</comment>
<evidence type="ECO:0000313" key="2">
    <source>
        <dbReference type="EMBL" id="EZH73792.1"/>
    </source>
</evidence>
<dbReference type="PROSITE" id="PS51257">
    <property type="entry name" value="PROKAR_LIPOPROTEIN"/>
    <property type="match status" value="1"/>
</dbReference>
<dbReference type="PANTHER" id="PTHR40265">
    <property type="entry name" value="BLL2707 PROTEIN"/>
    <property type="match status" value="1"/>
</dbReference>
<protein>
    <recommendedName>
        <fullName evidence="1">Glyoxalase-like domain-containing protein</fullName>
    </recommendedName>
</protein>
<gene>
    <name evidence="2" type="ORF">ATO12_17825</name>
</gene>
<dbReference type="STRING" id="1317122.ATO12_17825"/>
<dbReference type="InterPro" id="IPR029068">
    <property type="entry name" value="Glyas_Bleomycin-R_OHBP_Dase"/>
</dbReference>
<dbReference type="EMBL" id="AQRA01000005">
    <property type="protein sequence ID" value="EZH73792.1"/>
    <property type="molecule type" value="Genomic_DNA"/>
</dbReference>
<accession>A0A023BUT0</accession>
<feature type="domain" description="Glyoxalase-like" evidence="1">
    <location>
        <begin position="33"/>
        <end position="199"/>
    </location>
</feature>
<dbReference type="Gene3D" id="3.10.180.10">
    <property type="entry name" value="2,3-Dihydroxybiphenyl 1,2-Dioxygenase, domain 1"/>
    <property type="match status" value="1"/>
</dbReference>
<dbReference type="Proteomes" id="UP000023541">
    <property type="component" value="Unassembled WGS sequence"/>
</dbReference>
<evidence type="ECO:0000313" key="3">
    <source>
        <dbReference type="Proteomes" id="UP000023541"/>
    </source>
</evidence>
<proteinExistence type="predicted"/>
<organism evidence="2 3">
    <name type="scientific">Aquimarina atlantica</name>
    <dbReference type="NCBI Taxonomy" id="1317122"/>
    <lineage>
        <taxon>Bacteria</taxon>
        <taxon>Pseudomonadati</taxon>
        <taxon>Bacteroidota</taxon>
        <taxon>Flavobacteriia</taxon>
        <taxon>Flavobacteriales</taxon>
        <taxon>Flavobacteriaceae</taxon>
        <taxon>Aquimarina</taxon>
    </lineage>
</organism>
<keyword evidence="3" id="KW-1185">Reference proteome</keyword>
<sequence>MIKMKRKYPFFAFCIVILIAIGCAKKEVNNMQIDHIILAINDLDLGIKQFEELTGVKAIYGGGHPNSYTHNAIVPMNDMIYIEILAPKKELDTIPEFFKNMDVLKPIGFAIATDTIEFLEKTVVDSQFETKGIENWSRNKPSGEELKWKLLRITNPGLNINPFFISWSDKTTHPSIQKNTLCVLKEFQIKTPHKKDITDILLKNKSTIPFMKIEDSDTIQLKLTITTPKGEVTFK</sequence>
<dbReference type="Pfam" id="PF13468">
    <property type="entry name" value="Glyoxalase_3"/>
    <property type="match status" value="1"/>
</dbReference>
<dbReference type="InterPro" id="IPR025870">
    <property type="entry name" value="Glyoxalase-like_dom"/>
</dbReference>
<dbReference type="eggNOG" id="COG0346">
    <property type="taxonomic scope" value="Bacteria"/>
</dbReference>
<name>A0A023BUT0_9FLAO</name>
<evidence type="ECO:0000259" key="1">
    <source>
        <dbReference type="Pfam" id="PF13468"/>
    </source>
</evidence>
<reference evidence="2 3" key="1">
    <citation type="submission" date="2014-04" db="EMBL/GenBank/DDBJ databases">
        <title>Aquimarina sp. 22II-S11-z7 Genome Sequencing.</title>
        <authorList>
            <person name="Lai Q."/>
        </authorList>
    </citation>
    <scope>NUCLEOTIDE SEQUENCE [LARGE SCALE GENOMIC DNA]</scope>
    <source>
        <strain evidence="2 3">22II-S11-z7</strain>
    </source>
</reference>
<dbReference type="PANTHER" id="PTHR40265:SF1">
    <property type="entry name" value="GLYOXALASE-LIKE DOMAIN-CONTAINING PROTEIN"/>
    <property type="match status" value="1"/>
</dbReference>